<proteinExistence type="predicted"/>
<name>A0ABV5CEX8_9SPHI</name>
<gene>
    <name evidence="1" type="ORF">WKR92_09795</name>
</gene>
<evidence type="ECO:0000313" key="2">
    <source>
        <dbReference type="Proteomes" id="UP001580928"/>
    </source>
</evidence>
<reference evidence="1 2" key="1">
    <citation type="submission" date="2024-04" db="EMBL/GenBank/DDBJ databases">
        <title>Albibacterium profundi sp. nov., isolated from sediment of the Challenger Deep of Mariana Trench.</title>
        <authorList>
            <person name="Wang Y."/>
        </authorList>
    </citation>
    <scope>NUCLEOTIDE SEQUENCE [LARGE SCALE GENOMIC DNA]</scope>
    <source>
        <strain evidence="1 2">RHL897</strain>
    </source>
</reference>
<dbReference type="RefSeq" id="WP_375557653.1">
    <property type="nucleotide sequence ID" value="NZ_JBBVGT010000002.1"/>
</dbReference>
<comment type="caution">
    <text evidence="1">The sequence shown here is derived from an EMBL/GenBank/DDBJ whole genome shotgun (WGS) entry which is preliminary data.</text>
</comment>
<sequence>MISIDEQTTLIYKAVNSSALKSAITGEVEKNWGPTDSDKENIVVVSITTDNSTDQRGITNVNIHVPNIVRNINEKDQELPDNKRFKELGDIAKTVLKSGFGANYNYWTESQQLLRNPNTGNWYLNFRIRFKYHN</sequence>
<dbReference type="Proteomes" id="UP001580928">
    <property type="component" value="Unassembled WGS sequence"/>
</dbReference>
<protein>
    <recommendedName>
        <fullName evidence="3">Tail-completion protein</fullName>
    </recommendedName>
</protein>
<keyword evidence="2" id="KW-1185">Reference proteome</keyword>
<dbReference type="EMBL" id="JBBVGT010000002">
    <property type="protein sequence ID" value="MFB5946124.1"/>
    <property type="molecule type" value="Genomic_DNA"/>
</dbReference>
<accession>A0ABV5CEX8</accession>
<evidence type="ECO:0008006" key="3">
    <source>
        <dbReference type="Google" id="ProtNLM"/>
    </source>
</evidence>
<organism evidence="1 2">
    <name type="scientific">Albibacterium profundi</name>
    <dbReference type="NCBI Taxonomy" id="3134906"/>
    <lineage>
        <taxon>Bacteria</taxon>
        <taxon>Pseudomonadati</taxon>
        <taxon>Bacteroidota</taxon>
        <taxon>Sphingobacteriia</taxon>
        <taxon>Sphingobacteriales</taxon>
        <taxon>Sphingobacteriaceae</taxon>
        <taxon>Albibacterium</taxon>
    </lineage>
</organism>
<evidence type="ECO:0000313" key="1">
    <source>
        <dbReference type="EMBL" id="MFB5946124.1"/>
    </source>
</evidence>